<dbReference type="AlphaFoldDB" id="A0AAF0QKU2"/>
<accession>A0AAF0QKU2</accession>
<dbReference type="PANTHER" id="PTHR46148">
    <property type="entry name" value="CHROMO DOMAIN-CONTAINING PROTEIN"/>
    <property type="match status" value="1"/>
</dbReference>
<protein>
    <recommendedName>
        <fullName evidence="1">Tf2-1-like SH3-like domain-containing protein</fullName>
    </recommendedName>
</protein>
<sequence>MAPFEALYGRWCGSLVGWFEVGEIALISPELVYEAIGKFRLIRERLRMTQIQQKSYADNRRRDLEFEVGDWVYLKISPMKGVMRFGKKGKLSPRFVGPYQVLKRIGKLSYELDLPNESCFDAQEVYW</sequence>
<evidence type="ECO:0000313" key="3">
    <source>
        <dbReference type="Proteomes" id="UP001234989"/>
    </source>
</evidence>
<dbReference type="PANTHER" id="PTHR46148:SF57">
    <property type="entry name" value="OS12G0499874 PROTEIN"/>
    <property type="match status" value="1"/>
</dbReference>
<evidence type="ECO:0000259" key="1">
    <source>
        <dbReference type="Pfam" id="PF24626"/>
    </source>
</evidence>
<feature type="domain" description="Tf2-1-like SH3-like" evidence="1">
    <location>
        <begin position="69"/>
        <end position="117"/>
    </location>
</feature>
<gene>
    <name evidence="2" type="ORF">MTR67_017957</name>
</gene>
<dbReference type="Proteomes" id="UP001234989">
    <property type="component" value="Chromosome 4"/>
</dbReference>
<reference evidence="2" key="1">
    <citation type="submission" date="2023-08" db="EMBL/GenBank/DDBJ databases">
        <title>A de novo genome assembly of Solanum verrucosum Schlechtendal, a Mexican diploid species geographically isolated from the other diploid A-genome species in potato relatives.</title>
        <authorList>
            <person name="Hosaka K."/>
        </authorList>
    </citation>
    <scope>NUCLEOTIDE SEQUENCE</scope>
    <source>
        <tissue evidence="2">Young leaves</tissue>
    </source>
</reference>
<organism evidence="2 3">
    <name type="scientific">Solanum verrucosum</name>
    <dbReference type="NCBI Taxonomy" id="315347"/>
    <lineage>
        <taxon>Eukaryota</taxon>
        <taxon>Viridiplantae</taxon>
        <taxon>Streptophyta</taxon>
        <taxon>Embryophyta</taxon>
        <taxon>Tracheophyta</taxon>
        <taxon>Spermatophyta</taxon>
        <taxon>Magnoliopsida</taxon>
        <taxon>eudicotyledons</taxon>
        <taxon>Gunneridae</taxon>
        <taxon>Pentapetalae</taxon>
        <taxon>asterids</taxon>
        <taxon>lamiids</taxon>
        <taxon>Solanales</taxon>
        <taxon>Solanaceae</taxon>
        <taxon>Solanoideae</taxon>
        <taxon>Solaneae</taxon>
        <taxon>Solanum</taxon>
    </lineage>
</organism>
<evidence type="ECO:0000313" key="2">
    <source>
        <dbReference type="EMBL" id="WMV24572.1"/>
    </source>
</evidence>
<dbReference type="Pfam" id="PF24626">
    <property type="entry name" value="SH3_Tf2-1"/>
    <property type="match status" value="1"/>
</dbReference>
<proteinExistence type="predicted"/>
<name>A0AAF0QKU2_SOLVR</name>
<keyword evidence="3" id="KW-1185">Reference proteome</keyword>
<dbReference type="InterPro" id="IPR056924">
    <property type="entry name" value="SH3_Tf2-1"/>
</dbReference>
<dbReference type="EMBL" id="CP133615">
    <property type="protein sequence ID" value="WMV24572.1"/>
    <property type="molecule type" value="Genomic_DNA"/>
</dbReference>